<dbReference type="AlphaFoldDB" id="A0A0J7MMK2"/>
<dbReference type="EMBL" id="LBMM01031154">
    <property type="protein sequence ID" value="KMQ81830.1"/>
    <property type="molecule type" value="Genomic_DNA"/>
</dbReference>
<dbReference type="PaxDb" id="67767-A0A0J7MMK2"/>
<proteinExistence type="predicted"/>
<feature type="compositionally biased region" description="Basic and acidic residues" evidence="1">
    <location>
        <begin position="54"/>
        <end position="64"/>
    </location>
</feature>
<gene>
    <name evidence="2" type="ORF">RF55_25071</name>
</gene>
<evidence type="ECO:0000313" key="3">
    <source>
        <dbReference type="Proteomes" id="UP000036403"/>
    </source>
</evidence>
<sequence>MANFASVSFARAPKARPANKQRHLSERDSYLTRGAFHSINRVNRLHRTSPRCVPETHHIDRSMPQERSIGP</sequence>
<comment type="caution">
    <text evidence="2">The sequence shown here is derived from an EMBL/GenBank/DDBJ whole genome shotgun (WGS) entry which is preliminary data.</text>
</comment>
<evidence type="ECO:0000313" key="2">
    <source>
        <dbReference type="EMBL" id="KMQ81830.1"/>
    </source>
</evidence>
<feature type="non-terminal residue" evidence="2">
    <location>
        <position position="71"/>
    </location>
</feature>
<reference evidence="2 3" key="1">
    <citation type="submission" date="2015-04" db="EMBL/GenBank/DDBJ databases">
        <title>Lasius niger genome sequencing.</title>
        <authorList>
            <person name="Konorov E.A."/>
            <person name="Nikitin M.A."/>
            <person name="Kirill M.V."/>
            <person name="Chang P."/>
        </authorList>
    </citation>
    <scope>NUCLEOTIDE SEQUENCE [LARGE SCALE GENOMIC DNA]</scope>
    <source>
        <tissue evidence="2">Whole</tissue>
    </source>
</reference>
<keyword evidence="3" id="KW-1185">Reference proteome</keyword>
<feature type="compositionally biased region" description="Basic residues" evidence="1">
    <location>
        <begin position="13"/>
        <end position="22"/>
    </location>
</feature>
<name>A0A0J7MMK2_LASNI</name>
<accession>A0A0J7MMK2</accession>
<protein>
    <submittedName>
        <fullName evidence="2">Uncharacterized protein</fullName>
    </submittedName>
</protein>
<feature type="region of interest" description="Disordered" evidence="1">
    <location>
        <begin position="1"/>
        <end position="29"/>
    </location>
</feature>
<feature type="region of interest" description="Disordered" evidence="1">
    <location>
        <begin position="47"/>
        <end position="71"/>
    </location>
</feature>
<organism evidence="2 3">
    <name type="scientific">Lasius niger</name>
    <name type="common">Black garden ant</name>
    <dbReference type="NCBI Taxonomy" id="67767"/>
    <lineage>
        <taxon>Eukaryota</taxon>
        <taxon>Metazoa</taxon>
        <taxon>Ecdysozoa</taxon>
        <taxon>Arthropoda</taxon>
        <taxon>Hexapoda</taxon>
        <taxon>Insecta</taxon>
        <taxon>Pterygota</taxon>
        <taxon>Neoptera</taxon>
        <taxon>Endopterygota</taxon>
        <taxon>Hymenoptera</taxon>
        <taxon>Apocrita</taxon>
        <taxon>Aculeata</taxon>
        <taxon>Formicoidea</taxon>
        <taxon>Formicidae</taxon>
        <taxon>Formicinae</taxon>
        <taxon>Lasius</taxon>
        <taxon>Lasius</taxon>
    </lineage>
</organism>
<evidence type="ECO:0000256" key="1">
    <source>
        <dbReference type="SAM" id="MobiDB-lite"/>
    </source>
</evidence>
<dbReference type="Proteomes" id="UP000036403">
    <property type="component" value="Unassembled WGS sequence"/>
</dbReference>